<dbReference type="AlphaFoldDB" id="A0A5C8NPA7"/>
<evidence type="ECO:0000313" key="1">
    <source>
        <dbReference type="EMBL" id="TXL62661.1"/>
    </source>
</evidence>
<dbReference type="RefSeq" id="WP_147705834.1">
    <property type="nucleotide sequence ID" value="NZ_VDUY01000009.1"/>
</dbReference>
<protein>
    <recommendedName>
        <fullName evidence="3">RepB-like DNA primase domain-containing protein</fullName>
    </recommendedName>
</protein>
<name>A0A5C8NPA7_9BURK</name>
<gene>
    <name evidence="1" type="ORF">FHP08_17715</name>
</gene>
<organism evidence="1 2">
    <name type="scientific">Zeimonas arvi</name>
    <dbReference type="NCBI Taxonomy" id="2498847"/>
    <lineage>
        <taxon>Bacteria</taxon>
        <taxon>Pseudomonadati</taxon>
        <taxon>Pseudomonadota</taxon>
        <taxon>Betaproteobacteria</taxon>
        <taxon>Burkholderiales</taxon>
        <taxon>Burkholderiaceae</taxon>
        <taxon>Zeimonas</taxon>
    </lineage>
</organism>
<dbReference type="Proteomes" id="UP000321548">
    <property type="component" value="Unassembled WGS sequence"/>
</dbReference>
<evidence type="ECO:0008006" key="3">
    <source>
        <dbReference type="Google" id="ProtNLM"/>
    </source>
</evidence>
<evidence type="ECO:0000313" key="2">
    <source>
        <dbReference type="Proteomes" id="UP000321548"/>
    </source>
</evidence>
<sequence>MIEFNAGKWFTSVAWEVGNIEELSALLSALERMERELVIRGQPVPEFFTPWETRRLKKNFQTPSEGLPWVMIDFDKIKLPRGLRCKLDDRRVREHVIGLLPAEFHDASYHWQLSSTAGLYKTGVASLHAWFWLARPIPDADLKRWAKSVNERAGYKLVDPAVFADVQPHYTAAPVFEGVENPYPIRSGLERKKLDAVAIELPPLPRAKRRSGGRAMTAESSVGFEGWLARIGDHAGGEGFHEPIIRAAASYVATYGRDGTDVDALYERIRAVVLAADGSAHAGGYVEHMASREHIVPAIEGALGKFGDQPSARRKSRSLEGVEPHFPGECAEASEASAALEASLRDFFSDKKCLRRM</sequence>
<reference evidence="1 2" key="1">
    <citation type="submission" date="2019-06" db="EMBL/GenBank/DDBJ databases">
        <title>Quisquiliibacterium sp. nov., isolated from a maize field.</title>
        <authorList>
            <person name="Lin S.-Y."/>
            <person name="Tsai C.-F."/>
            <person name="Young C.-C."/>
        </authorList>
    </citation>
    <scope>NUCLEOTIDE SEQUENCE [LARGE SCALE GENOMIC DNA]</scope>
    <source>
        <strain evidence="1 2">CC-CFT501</strain>
    </source>
</reference>
<proteinExistence type="predicted"/>
<accession>A0A5C8NPA7</accession>
<dbReference type="OrthoDB" id="8905164at2"/>
<keyword evidence="2" id="KW-1185">Reference proteome</keyword>
<dbReference type="EMBL" id="VDUY01000009">
    <property type="protein sequence ID" value="TXL62661.1"/>
    <property type="molecule type" value="Genomic_DNA"/>
</dbReference>
<comment type="caution">
    <text evidence="1">The sequence shown here is derived from an EMBL/GenBank/DDBJ whole genome shotgun (WGS) entry which is preliminary data.</text>
</comment>